<evidence type="ECO:0000256" key="1">
    <source>
        <dbReference type="ARBA" id="ARBA00004651"/>
    </source>
</evidence>
<reference evidence="13 14" key="1">
    <citation type="journal article" date="2020" name="bioRxiv">
        <title>Sequence and annotation of 42 cannabis genomes reveals extensive copy number variation in cannabinoid synthesis and pathogen resistance genes.</title>
        <authorList>
            <person name="Mckernan K.J."/>
            <person name="Helbert Y."/>
            <person name="Kane L.T."/>
            <person name="Ebling H."/>
            <person name="Zhang L."/>
            <person name="Liu B."/>
            <person name="Eaton Z."/>
            <person name="Mclaughlin S."/>
            <person name="Kingan S."/>
            <person name="Baybayan P."/>
            <person name="Concepcion G."/>
            <person name="Jordan M."/>
            <person name="Riva A."/>
            <person name="Barbazuk W."/>
            <person name="Harkins T."/>
        </authorList>
    </citation>
    <scope>NUCLEOTIDE SEQUENCE [LARGE SCALE GENOMIC DNA]</scope>
    <source>
        <strain evidence="13 14">cv. Jamaican Lion 4</strain>
        <strain evidence="12">Father</strain>
        <strain evidence="11">Mother</strain>
        <tissue evidence="12">Leaf</tissue>
    </source>
</reference>
<evidence type="ECO:0000256" key="4">
    <source>
        <dbReference type="ARBA" id="ARBA00022475"/>
    </source>
</evidence>
<evidence type="ECO:0000256" key="6">
    <source>
        <dbReference type="ARBA" id="ARBA00022989"/>
    </source>
</evidence>
<dbReference type="NCBIfam" id="TIGR01569">
    <property type="entry name" value="A_tha_TIGR01569"/>
    <property type="match status" value="1"/>
</dbReference>
<dbReference type="Proteomes" id="UP000583929">
    <property type="component" value="Unassembled WGS sequence"/>
</dbReference>
<dbReference type="InterPro" id="IPR006702">
    <property type="entry name" value="CASP_dom"/>
</dbReference>
<evidence type="ECO:0000313" key="11">
    <source>
        <dbReference type="EMBL" id="KAF4354722.1"/>
    </source>
</evidence>
<feature type="region of interest" description="Disordered" evidence="9">
    <location>
        <begin position="50"/>
        <end position="112"/>
    </location>
</feature>
<dbReference type="EMBL" id="JAATIP010000277">
    <property type="protein sequence ID" value="KAF4354722.1"/>
    <property type="molecule type" value="Genomic_DNA"/>
</dbReference>
<dbReference type="PANTHER" id="PTHR33573:SF46">
    <property type="entry name" value="CASP-LIKE PROTEIN 2A1"/>
    <property type="match status" value="1"/>
</dbReference>
<keyword evidence="7 8" id="KW-0472">Membrane</keyword>
<keyword evidence="4 8" id="KW-1003">Cell membrane</keyword>
<evidence type="ECO:0000256" key="3">
    <source>
        <dbReference type="ARBA" id="ARBA00011489"/>
    </source>
</evidence>
<feature type="transmembrane region" description="Helical" evidence="8">
    <location>
        <begin position="239"/>
        <end position="261"/>
    </location>
</feature>
<feature type="compositionally biased region" description="Polar residues" evidence="9">
    <location>
        <begin position="91"/>
        <end position="112"/>
    </location>
</feature>
<proteinExistence type="inferred from homology"/>
<sequence>MISQCNFTDAHGNAWAAMNDIKCVTTTALTYIHLKFNYYYFMSSIHETANTKENTRERERERKKTKMNMMRGKETITPGDESRSPNPIFPRSQSGGDDYHQNQGEAALNSSNGGMRTAETLLRLLPIAPCIAALVVMLHNSQTNDFGSVSYSHLGAFRYLVHVNGICAGYSLLSAVIAAMPRRPPKMSQAWTFFFFDQVMTYMVLAAGAASTEVLYLAFNGNVAITWSSACSSFGRFCHKATASVAISFVVVACYALLSLISSYKLFTNYQPPTTVNPNKPSIQVATFNTGT</sequence>
<evidence type="ECO:0000256" key="7">
    <source>
        <dbReference type="ARBA" id="ARBA00023136"/>
    </source>
</evidence>
<protein>
    <recommendedName>
        <fullName evidence="8">CASP-like protein</fullName>
    </recommendedName>
</protein>
<comment type="similarity">
    <text evidence="2 8">Belongs to the Casparian strip membrane proteins (CASP) family.</text>
</comment>
<dbReference type="PANTHER" id="PTHR33573">
    <property type="entry name" value="CASP-LIKE PROTEIN 4A4"/>
    <property type="match status" value="1"/>
</dbReference>
<feature type="domain" description="Casparian strip membrane protein" evidence="10">
    <location>
        <begin position="114"/>
        <end position="254"/>
    </location>
</feature>
<evidence type="ECO:0000313" key="14">
    <source>
        <dbReference type="Proteomes" id="UP000583929"/>
    </source>
</evidence>
<keyword evidence="5 8" id="KW-0812">Transmembrane</keyword>
<dbReference type="EMBL" id="JAATIQ010000024">
    <property type="protein sequence ID" value="KAF4398664.1"/>
    <property type="molecule type" value="Genomic_DNA"/>
</dbReference>
<evidence type="ECO:0000313" key="13">
    <source>
        <dbReference type="Proteomes" id="UP000525078"/>
    </source>
</evidence>
<comment type="caution">
    <text evidence="12">The sequence shown here is derived from an EMBL/GenBank/DDBJ whole genome shotgun (WGS) entry which is preliminary data.</text>
</comment>
<comment type="subunit">
    <text evidence="3 8">Homodimer and heterodimers.</text>
</comment>
<evidence type="ECO:0000313" key="12">
    <source>
        <dbReference type="EMBL" id="KAF4398664.1"/>
    </source>
</evidence>
<accession>A0A7J6HTN0</accession>
<evidence type="ECO:0000256" key="8">
    <source>
        <dbReference type="RuleBase" id="RU361233"/>
    </source>
</evidence>
<keyword evidence="6 8" id="KW-1133">Transmembrane helix</keyword>
<dbReference type="Proteomes" id="UP000525078">
    <property type="component" value="Unassembled WGS sequence"/>
</dbReference>
<dbReference type="Pfam" id="PF04535">
    <property type="entry name" value="CASP_dom"/>
    <property type="match status" value="1"/>
</dbReference>
<dbReference type="GO" id="GO:0005886">
    <property type="term" value="C:plasma membrane"/>
    <property type="evidence" value="ECO:0007669"/>
    <property type="project" value="UniProtKB-SubCell"/>
</dbReference>
<dbReference type="InterPro" id="IPR006459">
    <property type="entry name" value="CASP/CASPL"/>
</dbReference>
<dbReference type="AlphaFoldDB" id="A0A7J6HTN0"/>
<evidence type="ECO:0000259" key="10">
    <source>
        <dbReference type="Pfam" id="PF04535"/>
    </source>
</evidence>
<gene>
    <name evidence="11" type="ORF">F8388_003148</name>
    <name evidence="12" type="ORF">G4B88_017090</name>
</gene>
<evidence type="ECO:0000256" key="5">
    <source>
        <dbReference type="ARBA" id="ARBA00022692"/>
    </source>
</evidence>
<feature type="transmembrane region" description="Helical" evidence="8">
    <location>
        <begin position="159"/>
        <end position="179"/>
    </location>
</feature>
<organism evidence="12 14">
    <name type="scientific">Cannabis sativa</name>
    <name type="common">Hemp</name>
    <name type="synonym">Marijuana</name>
    <dbReference type="NCBI Taxonomy" id="3483"/>
    <lineage>
        <taxon>Eukaryota</taxon>
        <taxon>Viridiplantae</taxon>
        <taxon>Streptophyta</taxon>
        <taxon>Embryophyta</taxon>
        <taxon>Tracheophyta</taxon>
        <taxon>Spermatophyta</taxon>
        <taxon>Magnoliopsida</taxon>
        <taxon>eudicotyledons</taxon>
        <taxon>Gunneridae</taxon>
        <taxon>Pentapetalae</taxon>
        <taxon>rosids</taxon>
        <taxon>fabids</taxon>
        <taxon>Rosales</taxon>
        <taxon>Cannabaceae</taxon>
        <taxon>Cannabis</taxon>
    </lineage>
</organism>
<feature type="transmembrane region" description="Helical" evidence="8">
    <location>
        <begin position="199"/>
        <end position="219"/>
    </location>
</feature>
<keyword evidence="14" id="KW-1185">Reference proteome</keyword>
<name>A0A7J6HTN0_CANSA</name>
<evidence type="ECO:0000256" key="2">
    <source>
        <dbReference type="ARBA" id="ARBA00007651"/>
    </source>
</evidence>
<feature type="transmembrane region" description="Helical" evidence="8">
    <location>
        <begin position="121"/>
        <end position="139"/>
    </location>
</feature>
<evidence type="ECO:0000256" key="9">
    <source>
        <dbReference type="SAM" id="MobiDB-lite"/>
    </source>
</evidence>
<feature type="compositionally biased region" description="Basic and acidic residues" evidence="9">
    <location>
        <begin position="50"/>
        <end position="62"/>
    </location>
</feature>
<comment type="subcellular location">
    <subcellularLocation>
        <location evidence="1 8">Cell membrane</location>
        <topology evidence="1 8">Multi-pass membrane protein</topology>
    </subcellularLocation>
</comment>